<keyword evidence="5" id="KW-0539">Nucleus</keyword>
<feature type="region of interest" description="Disordered" evidence="6">
    <location>
        <begin position="96"/>
        <end position="150"/>
    </location>
</feature>
<evidence type="ECO:0000256" key="2">
    <source>
        <dbReference type="ARBA" id="ARBA00010840"/>
    </source>
</evidence>
<dbReference type="GO" id="GO:0005664">
    <property type="term" value="C:nuclear origin of replication recognition complex"/>
    <property type="evidence" value="ECO:0007669"/>
    <property type="project" value="InterPro"/>
</dbReference>
<evidence type="ECO:0000256" key="6">
    <source>
        <dbReference type="SAM" id="MobiDB-lite"/>
    </source>
</evidence>
<keyword evidence="4" id="KW-0238">DNA-binding</keyword>
<dbReference type="InterPro" id="IPR008721">
    <property type="entry name" value="ORC6_cyclin_first"/>
</dbReference>
<dbReference type="InterPro" id="IPR016811">
    <property type="entry name" value="ORC6_fun"/>
</dbReference>
<gene>
    <name evidence="8" type="ORF">OGATHE_005086</name>
</gene>
<reference evidence="8" key="1">
    <citation type="journal article" date="2021" name="Open Biol.">
        <title>Shared evolutionary footprints suggest mitochondrial oxidative damage underlies multiple complex I losses in fungi.</title>
        <authorList>
            <person name="Schikora-Tamarit M.A."/>
            <person name="Marcet-Houben M."/>
            <person name="Nosek J."/>
            <person name="Gabaldon T."/>
        </authorList>
    </citation>
    <scope>NUCLEOTIDE SEQUENCE</scope>
    <source>
        <strain evidence="8">NCAIM Y.01608</strain>
    </source>
</reference>
<proteinExistence type="inferred from homology"/>
<comment type="subcellular location">
    <subcellularLocation>
        <location evidence="1">Nucleus</location>
    </subcellularLocation>
</comment>
<keyword evidence="3" id="KW-0235">DNA replication</keyword>
<sequence>MSQLILSALKDVIPTLPEPYPREVVDYANYMYISSKQTCPLAAHMEIARFHLCCFLAVEKLKDRFDLPDPTMNRIPAPKRKAAAVLEEFRNQLTGRKRHGEAPITPSKRRITELATPESTPGKRRANVVTPRPTPSKTKNMLATPESTPKSLKMEIKNEQSLDIGSAAKSLQDKLLAAADEIKGPSKRGRKKGFKMLSMADRSLNDDTIITTAHLISFCNKFYLPEDITKNILKTYTNYYYRTKSPWGLLCGLVSIAFLRLNREKVDAKMGFKTQFFKNLQLHENGGLKYNELLDWIALVEKLCETEKWVRDLEDKDLLTTKSKLPFGLPTLNSFIGNQVCYYSDGVIREYENWIGSIKKQTSS</sequence>
<dbReference type="PIRSF" id="PIRSF022941">
    <property type="entry name" value="ORC6_fun"/>
    <property type="match status" value="1"/>
</dbReference>
<reference evidence="8" key="2">
    <citation type="submission" date="2021-01" db="EMBL/GenBank/DDBJ databases">
        <authorList>
            <person name="Schikora-Tamarit M.A."/>
        </authorList>
    </citation>
    <scope>NUCLEOTIDE SEQUENCE</scope>
    <source>
        <strain evidence="8">NCAIM Y.01608</strain>
    </source>
</reference>
<evidence type="ECO:0000256" key="4">
    <source>
        <dbReference type="ARBA" id="ARBA00023125"/>
    </source>
</evidence>
<dbReference type="Proteomes" id="UP000788993">
    <property type="component" value="Unassembled WGS sequence"/>
</dbReference>
<evidence type="ECO:0000256" key="5">
    <source>
        <dbReference type="ARBA" id="ARBA00023242"/>
    </source>
</evidence>
<protein>
    <recommendedName>
        <fullName evidence="7">ORC6 first cyclin-like domain-containing protein</fullName>
    </recommendedName>
</protein>
<dbReference type="AlphaFoldDB" id="A0A9P8T033"/>
<comment type="similarity">
    <text evidence="2">Belongs to the ORC6 family.</text>
</comment>
<organism evidence="8 9">
    <name type="scientific">Ogataea polymorpha</name>
    <dbReference type="NCBI Taxonomy" id="460523"/>
    <lineage>
        <taxon>Eukaryota</taxon>
        <taxon>Fungi</taxon>
        <taxon>Dikarya</taxon>
        <taxon>Ascomycota</taxon>
        <taxon>Saccharomycotina</taxon>
        <taxon>Pichiomycetes</taxon>
        <taxon>Pichiales</taxon>
        <taxon>Pichiaceae</taxon>
        <taxon>Ogataea</taxon>
    </lineage>
</organism>
<feature type="compositionally biased region" description="Polar residues" evidence="6">
    <location>
        <begin position="135"/>
        <end position="150"/>
    </location>
</feature>
<accession>A0A9P8T033</accession>
<dbReference type="GO" id="GO:0006260">
    <property type="term" value="P:DNA replication"/>
    <property type="evidence" value="ECO:0007669"/>
    <property type="project" value="UniProtKB-KW"/>
</dbReference>
<name>A0A9P8T033_9ASCO</name>
<feature type="domain" description="ORC6 first cyclin-like" evidence="7">
    <location>
        <begin position="9"/>
        <end position="94"/>
    </location>
</feature>
<dbReference type="GO" id="GO:0003677">
    <property type="term" value="F:DNA binding"/>
    <property type="evidence" value="ECO:0007669"/>
    <property type="project" value="UniProtKB-KW"/>
</dbReference>
<dbReference type="Pfam" id="PF05460">
    <property type="entry name" value="ORC6"/>
    <property type="match status" value="1"/>
</dbReference>
<evidence type="ECO:0000256" key="3">
    <source>
        <dbReference type="ARBA" id="ARBA00022705"/>
    </source>
</evidence>
<dbReference type="EMBL" id="JAEUBD010001468">
    <property type="protein sequence ID" value="KAH3660754.1"/>
    <property type="molecule type" value="Genomic_DNA"/>
</dbReference>
<evidence type="ECO:0000313" key="9">
    <source>
        <dbReference type="Proteomes" id="UP000788993"/>
    </source>
</evidence>
<evidence type="ECO:0000313" key="8">
    <source>
        <dbReference type="EMBL" id="KAH3660754.1"/>
    </source>
</evidence>
<evidence type="ECO:0000259" key="7">
    <source>
        <dbReference type="Pfam" id="PF05460"/>
    </source>
</evidence>
<keyword evidence="9" id="KW-1185">Reference proteome</keyword>
<comment type="caution">
    <text evidence="8">The sequence shown here is derived from an EMBL/GenBank/DDBJ whole genome shotgun (WGS) entry which is preliminary data.</text>
</comment>
<evidence type="ECO:0000256" key="1">
    <source>
        <dbReference type="ARBA" id="ARBA00004123"/>
    </source>
</evidence>